<feature type="transmembrane region" description="Helical" evidence="2">
    <location>
        <begin position="110"/>
        <end position="134"/>
    </location>
</feature>
<keyword evidence="4" id="KW-1185">Reference proteome</keyword>
<evidence type="ECO:0000256" key="2">
    <source>
        <dbReference type="SAM" id="Phobius"/>
    </source>
</evidence>
<comment type="caution">
    <text evidence="3">The sequence shown here is derived from an EMBL/GenBank/DDBJ whole genome shotgun (WGS) entry which is preliminary data.</text>
</comment>
<dbReference type="KEGG" id="egl:EGR_10048"/>
<dbReference type="Proteomes" id="UP000019149">
    <property type="component" value="Unassembled WGS sequence"/>
</dbReference>
<protein>
    <submittedName>
        <fullName evidence="3">Uncharacterized protein</fullName>
    </submittedName>
</protein>
<accession>W6U3E7</accession>
<dbReference type="CTD" id="36345763"/>
<sequence>MVYGTGIGWLPPPPPPSPSIPPLPPSPRPHSPNPLHSSSCSHLHSSFPPTQPSSPSRPPAPPPPPLLLLLLLLLLPLLLLLLLLLLIFIPTCQVMRGSDSHAQLPDMLNYAFQCFLILLALLRIVVISANQFIINGPQPLRFVFSSFTYWSSLSLSTLFAGNIDEIARHVYLLVIFLDKGNRCQPQESLILGGVSYEQLRECIGKGGIGGKKDEGEEEKRARVIEACVENRNEEGEGG</sequence>
<name>W6U3E7_ECHGR</name>
<keyword evidence="2" id="KW-1133">Transmembrane helix</keyword>
<feature type="transmembrane region" description="Helical" evidence="2">
    <location>
        <begin position="140"/>
        <end position="160"/>
    </location>
</feature>
<keyword evidence="2" id="KW-0472">Membrane</keyword>
<keyword evidence="2" id="KW-0812">Transmembrane</keyword>
<dbReference type="GeneID" id="36345763"/>
<dbReference type="EMBL" id="APAU02000186">
    <property type="protein sequence ID" value="EUB55081.1"/>
    <property type="molecule type" value="Genomic_DNA"/>
</dbReference>
<reference evidence="3 4" key="1">
    <citation type="journal article" date="2013" name="Nat. Genet.">
        <title>The genome of the hydatid tapeworm Echinococcus granulosus.</title>
        <authorList>
            <person name="Zheng H."/>
            <person name="Zhang W."/>
            <person name="Zhang L."/>
            <person name="Zhang Z."/>
            <person name="Li J."/>
            <person name="Lu G."/>
            <person name="Zhu Y."/>
            <person name="Wang Y."/>
            <person name="Huang Y."/>
            <person name="Liu J."/>
            <person name="Kang H."/>
            <person name="Chen J."/>
            <person name="Wang L."/>
            <person name="Chen A."/>
            <person name="Yu S."/>
            <person name="Gao Z."/>
            <person name="Jin L."/>
            <person name="Gu W."/>
            <person name="Wang Z."/>
            <person name="Zhao L."/>
            <person name="Shi B."/>
            <person name="Wen H."/>
            <person name="Lin R."/>
            <person name="Jones M.K."/>
            <person name="Brejova B."/>
            <person name="Vinar T."/>
            <person name="Zhao G."/>
            <person name="McManus D.P."/>
            <person name="Chen Z."/>
            <person name="Zhou Y."/>
            <person name="Wang S."/>
        </authorList>
    </citation>
    <scope>NUCLEOTIDE SEQUENCE [LARGE SCALE GENOMIC DNA]</scope>
</reference>
<dbReference type="RefSeq" id="XP_024346277.1">
    <property type="nucleotide sequence ID" value="XM_024499297.1"/>
</dbReference>
<feature type="compositionally biased region" description="Pro residues" evidence="1">
    <location>
        <begin position="10"/>
        <end position="32"/>
    </location>
</feature>
<feature type="compositionally biased region" description="Pro residues" evidence="1">
    <location>
        <begin position="49"/>
        <end position="60"/>
    </location>
</feature>
<gene>
    <name evidence="3" type="ORF">EGR_10048</name>
</gene>
<organism evidence="3 4">
    <name type="scientific">Echinococcus granulosus</name>
    <name type="common">Hydatid tapeworm</name>
    <dbReference type="NCBI Taxonomy" id="6210"/>
    <lineage>
        <taxon>Eukaryota</taxon>
        <taxon>Metazoa</taxon>
        <taxon>Spiralia</taxon>
        <taxon>Lophotrochozoa</taxon>
        <taxon>Platyhelminthes</taxon>
        <taxon>Cestoda</taxon>
        <taxon>Eucestoda</taxon>
        <taxon>Cyclophyllidea</taxon>
        <taxon>Taeniidae</taxon>
        <taxon>Echinococcus</taxon>
        <taxon>Echinococcus granulosus group</taxon>
    </lineage>
</organism>
<dbReference type="AlphaFoldDB" id="W6U3E7"/>
<feature type="region of interest" description="Disordered" evidence="1">
    <location>
        <begin position="1"/>
        <end position="60"/>
    </location>
</feature>
<evidence type="ECO:0000313" key="3">
    <source>
        <dbReference type="EMBL" id="EUB55081.1"/>
    </source>
</evidence>
<feature type="transmembrane region" description="Helical" evidence="2">
    <location>
        <begin position="66"/>
        <end position="89"/>
    </location>
</feature>
<evidence type="ECO:0000313" key="4">
    <source>
        <dbReference type="Proteomes" id="UP000019149"/>
    </source>
</evidence>
<feature type="compositionally biased region" description="Low complexity" evidence="1">
    <location>
        <begin position="33"/>
        <end position="48"/>
    </location>
</feature>
<evidence type="ECO:0000256" key="1">
    <source>
        <dbReference type="SAM" id="MobiDB-lite"/>
    </source>
</evidence>
<proteinExistence type="predicted"/>